<dbReference type="EMBL" id="MNUJ01000016">
    <property type="protein sequence ID" value="OIN89988.1"/>
    <property type="molecule type" value="Genomic_DNA"/>
</dbReference>
<proteinExistence type="predicted"/>
<name>A0A1J4RUI7_9BACT</name>
<evidence type="ECO:0000313" key="2">
    <source>
        <dbReference type="Proteomes" id="UP000182753"/>
    </source>
</evidence>
<organism evidence="1 2">
    <name type="scientific">Candidatus Berkelbacteria bacterium CG1_02_42_45</name>
    <dbReference type="NCBI Taxonomy" id="1805036"/>
    <lineage>
        <taxon>Bacteria</taxon>
        <taxon>Candidatus Berkelbacteria</taxon>
    </lineage>
</organism>
<protein>
    <submittedName>
        <fullName evidence="1">Uncharacterized protein</fullName>
    </submittedName>
</protein>
<evidence type="ECO:0000313" key="1">
    <source>
        <dbReference type="EMBL" id="OIN89988.1"/>
    </source>
</evidence>
<reference evidence="1 2" key="1">
    <citation type="journal article" date="2016" name="Environ. Microbiol.">
        <title>Genomic resolution of a cold subsurface aquifer community provides metabolic insights for novel microbes adapted to high CO concentrations.</title>
        <authorList>
            <person name="Probst A.J."/>
            <person name="Castelle C.J."/>
            <person name="Singh A."/>
            <person name="Brown C.T."/>
            <person name="Anantharaman K."/>
            <person name="Sharon I."/>
            <person name="Hug L.A."/>
            <person name="Burstein D."/>
            <person name="Emerson J.B."/>
            <person name="Thomas B.C."/>
            <person name="Banfield J.F."/>
        </authorList>
    </citation>
    <scope>NUCLEOTIDE SEQUENCE [LARGE SCALE GENOMIC DNA]</scope>
    <source>
        <strain evidence="1">CG1_02_42_45</strain>
    </source>
</reference>
<accession>A0A1J4RUI7</accession>
<dbReference type="AlphaFoldDB" id="A0A1J4RUI7"/>
<dbReference type="Proteomes" id="UP000182753">
    <property type="component" value="Unassembled WGS sequence"/>
</dbReference>
<sequence length="276" mass="30733">MSKTVWIVLAVLLVVAAGVYELSSVEVWTGTLVICTADNHHGGRKVRSDVHPLSVPRWKSKRYGVTEKKIVCDQCKARAEQDRREAARQAELKRKEEERKARISELMTSISGGMSFGSGTGFSEGKASDFTVSIAPGGYIPLELIVLNLSDKPMSGLKVRIEHGDILRADLPTSMPNSPDIEQLYRKRRWEFRLLTTSGLPLGRVVNPAKNAYYSPDGWSWPSGAPPTDPDWYKSCSYSYLSRSAKSGSDITMTMFVIYQGVEIPLNSAQIRVKYQ</sequence>
<comment type="caution">
    <text evidence="1">The sequence shown here is derived from an EMBL/GenBank/DDBJ whole genome shotgun (WGS) entry which is preliminary data.</text>
</comment>
<gene>
    <name evidence="1" type="ORF">AUJ40_00825</name>
</gene>